<dbReference type="InterPro" id="IPR045787">
    <property type="entry name" value="MIER1/3_C"/>
</dbReference>
<feature type="region of interest" description="Disordered" evidence="6">
    <location>
        <begin position="79"/>
        <end position="99"/>
    </location>
</feature>
<evidence type="ECO:0000256" key="2">
    <source>
        <dbReference type="ARBA" id="ARBA00022491"/>
    </source>
</evidence>
<dbReference type="Gene3D" id="1.10.10.60">
    <property type="entry name" value="Homeodomain-like"/>
    <property type="match status" value="1"/>
</dbReference>
<evidence type="ECO:0000256" key="1">
    <source>
        <dbReference type="ARBA" id="ARBA00004123"/>
    </source>
</evidence>
<dbReference type="GO" id="GO:0042826">
    <property type="term" value="F:histone deacetylase binding"/>
    <property type="evidence" value="ECO:0007669"/>
    <property type="project" value="TreeGrafter"/>
</dbReference>
<dbReference type="InterPro" id="IPR017884">
    <property type="entry name" value="SANT_dom"/>
</dbReference>
<evidence type="ECO:0000256" key="4">
    <source>
        <dbReference type="ARBA" id="ARBA00023163"/>
    </source>
</evidence>
<dbReference type="PROSITE" id="PS51293">
    <property type="entry name" value="SANT"/>
    <property type="match status" value="1"/>
</dbReference>
<feature type="domain" description="SANT" evidence="7">
    <location>
        <begin position="253"/>
        <end position="305"/>
    </location>
</feature>
<feature type="compositionally biased region" description="Low complexity" evidence="6">
    <location>
        <begin position="79"/>
        <end position="89"/>
    </location>
</feature>
<reference evidence="8" key="1">
    <citation type="submission" date="2025-08" db="UniProtKB">
        <authorList>
            <consortium name="Ensembl"/>
        </authorList>
    </citation>
    <scope>IDENTIFICATION</scope>
</reference>
<dbReference type="SUPFAM" id="SSF46689">
    <property type="entry name" value="Homeodomain-like"/>
    <property type="match status" value="1"/>
</dbReference>
<accession>A0A8C1W148</accession>
<evidence type="ECO:0000256" key="5">
    <source>
        <dbReference type="ARBA" id="ARBA00023242"/>
    </source>
</evidence>
<keyword evidence="5" id="KW-0539">Nucleus</keyword>
<comment type="subcellular location">
    <subcellularLocation>
        <location evidence="1">Nucleus</location>
    </subcellularLocation>
</comment>
<dbReference type="InterPro" id="IPR001005">
    <property type="entry name" value="SANT/Myb"/>
</dbReference>
<dbReference type="PANTHER" id="PTHR10865">
    <property type="entry name" value="METASTASIS-ASSOCIATED PROTEIN AND MESODERM INDUCTION EARLY RESPONSE PROTEIN"/>
    <property type="match status" value="1"/>
</dbReference>
<keyword evidence="4" id="KW-0804">Transcription</keyword>
<keyword evidence="3" id="KW-0805">Transcription regulation</keyword>
<feature type="region of interest" description="Disordered" evidence="6">
    <location>
        <begin position="36"/>
        <end position="58"/>
    </location>
</feature>
<feature type="compositionally biased region" description="Polar residues" evidence="6">
    <location>
        <begin position="119"/>
        <end position="132"/>
    </location>
</feature>
<dbReference type="AlphaFoldDB" id="A0A8C1W148"/>
<dbReference type="Ensembl" id="ENSCCRT00015062419.1">
    <property type="protein sequence ID" value="ENSCCRP00015060449.1"/>
    <property type="gene ID" value="ENSCCRG00015024647.1"/>
</dbReference>
<dbReference type="InterPro" id="IPR040138">
    <property type="entry name" value="MIER/MTA"/>
</dbReference>
<organism evidence="8 9">
    <name type="scientific">Cyprinus carpio</name>
    <name type="common">Common carp</name>
    <dbReference type="NCBI Taxonomy" id="7962"/>
    <lineage>
        <taxon>Eukaryota</taxon>
        <taxon>Metazoa</taxon>
        <taxon>Chordata</taxon>
        <taxon>Craniata</taxon>
        <taxon>Vertebrata</taxon>
        <taxon>Euteleostomi</taxon>
        <taxon>Actinopterygii</taxon>
        <taxon>Neopterygii</taxon>
        <taxon>Teleostei</taxon>
        <taxon>Ostariophysi</taxon>
        <taxon>Cypriniformes</taxon>
        <taxon>Cyprinidae</taxon>
        <taxon>Cyprininae</taxon>
        <taxon>Cyprinus</taxon>
    </lineage>
</organism>
<dbReference type="Proteomes" id="UP000694700">
    <property type="component" value="Unplaced"/>
</dbReference>
<keyword evidence="2" id="KW-0678">Repressor</keyword>
<evidence type="ECO:0000256" key="3">
    <source>
        <dbReference type="ARBA" id="ARBA00023015"/>
    </source>
</evidence>
<evidence type="ECO:0000313" key="8">
    <source>
        <dbReference type="Ensembl" id="ENSCCRP00015060449.1"/>
    </source>
</evidence>
<dbReference type="FunFam" id="1.10.10.60:FF:000025">
    <property type="entry name" value="Mesoderm induction early response 1, transcriptional regulator"/>
    <property type="match status" value="1"/>
</dbReference>
<dbReference type="InterPro" id="IPR009057">
    <property type="entry name" value="Homeodomain-like_sf"/>
</dbReference>
<evidence type="ECO:0000256" key="6">
    <source>
        <dbReference type="SAM" id="MobiDB-lite"/>
    </source>
</evidence>
<dbReference type="GO" id="GO:0005654">
    <property type="term" value="C:nucleoplasm"/>
    <property type="evidence" value="ECO:0007669"/>
    <property type="project" value="TreeGrafter"/>
</dbReference>
<feature type="region of interest" description="Disordered" evidence="6">
    <location>
        <begin position="111"/>
        <end position="135"/>
    </location>
</feature>
<dbReference type="PANTHER" id="PTHR10865:SF22">
    <property type="entry name" value="MESODERM INDUCTION EARLY RESPONSE PROTEIN 3"/>
    <property type="match status" value="1"/>
</dbReference>
<dbReference type="GO" id="GO:0003714">
    <property type="term" value="F:transcription corepressor activity"/>
    <property type="evidence" value="ECO:0007669"/>
    <property type="project" value="TreeGrafter"/>
</dbReference>
<dbReference type="CDD" id="cd11661">
    <property type="entry name" value="SANT_MTA3_like"/>
    <property type="match status" value="1"/>
</dbReference>
<proteinExistence type="predicted"/>
<evidence type="ECO:0000259" key="7">
    <source>
        <dbReference type="PROSITE" id="PS51293"/>
    </source>
</evidence>
<dbReference type="SMART" id="SM00717">
    <property type="entry name" value="SANT"/>
    <property type="match status" value="1"/>
</dbReference>
<evidence type="ECO:0000313" key="9">
    <source>
        <dbReference type="Proteomes" id="UP000694700"/>
    </source>
</evidence>
<dbReference type="GO" id="GO:0032991">
    <property type="term" value="C:protein-containing complex"/>
    <property type="evidence" value="ECO:0007669"/>
    <property type="project" value="UniProtKB-ARBA"/>
</dbReference>
<dbReference type="Pfam" id="PF00249">
    <property type="entry name" value="Myb_DNA-binding"/>
    <property type="match status" value="1"/>
</dbReference>
<dbReference type="GO" id="GO:0000122">
    <property type="term" value="P:negative regulation of transcription by RNA polymerase II"/>
    <property type="evidence" value="ECO:0007669"/>
    <property type="project" value="TreeGrafter"/>
</dbReference>
<name>A0A8C1W148_CYPCA</name>
<dbReference type="Pfam" id="PF19426">
    <property type="entry name" value="MIER1_3_C"/>
    <property type="match status" value="1"/>
</dbReference>
<sequence length="515" mass="57597">MFCFDLIFLVGSLSSDDHDFDPTAEMLVHDFDDERTLEEEEMREAESSGSSEIADLEKEGSMPLEELLALYRYEAADSAAGGSSADSSSVELTDELPDMTLDKEEIAKDLLSGDDEETQSSADDLTPSVTSHETNDFFPRTLRSNVVYDGDKESEGEDDGLSPEDSRKVRKITFSIDFVIVLYSRAGSRFQKESIPRFRGVGNRESIPSRGVDSSFRVFFRLFNKALYELLKCNYNVQEALEHYRSKDKSSKDEMLPWSEEECRNFEHALLLYEKNFHLIQKHKVNTRTVAECVAFYYMWKKSERFDFFVQQNRFGKKKFSSYPGVTDLMDRLVDEAEGLVDGSASVCSSGSGRIEPPTEQQLNLLNSITASDLSALTSTVASVCNPADVSCLDSYSFSSLDGLHRGPLSHEEPLNYSGNGDGDCLNLMETGFYHSDLGQIGVCGEDCERPPAKRLKMGLSEPFLNDNRNMSVDFEGRTHHITSAKMAVSVSDFSEAGSYMGAHTLHQHTALQSE</sequence>
<protein>
    <submittedName>
        <fullName evidence="8">Mesoderm induction early response 1, family member 3 a</fullName>
    </submittedName>
</protein>